<dbReference type="EMBL" id="LJHD01000069">
    <property type="protein sequence ID" value="ONI45207.1"/>
    <property type="molecule type" value="Genomic_DNA"/>
</dbReference>
<proteinExistence type="predicted"/>
<comment type="caution">
    <text evidence="1">The sequence shown here is derived from an EMBL/GenBank/DDBJ whole genome shotgun (WGS) entry which is preliminary data.</text>
</comment>
<gene>
    <name evidence="1" type="ORF">AN640_04915</name>
</gene>
<dbReference type="Proteomes" id="UP000188637">
    <property type="component" value="Unassembled WGS sequence"/>
</dbReference>
<protein>
    <submittedName>
        <fullName evidence="1">Uncharacterized protein</fullName>
    </submittedName>
</protein>
<accession>A0ACC8XJ46</accession>
<name>A0ACC8XJ46_9FIRM</name>
<evidence type="ECO:0000313" key="2">
    <source>
        <dbReference type="Proteomes" id="UP000188637"/>
    </source>
</evidence>
<organism evidence="1 2">
    <name type="scientific">Candidatus Epulonipiscium fishelsonii</name>
    <dbReference type="NCBI Taxonomy" id="77094"/>
    <lineage>
        <taxon>Bacteria</taxon>
        <taxon>Bacillati</taxon>
        <taxon>Bacillota</taxon>
        <taxon>Clostridia</taxon>
        <taxon>Lachnospirales</taxon>
        <taxon>Lachnospiraceae</taxon>
        <taxon>Candidatus Epulonipiscium</taxon>
    </lineage>
</organism>
<reference evidence="1" key="1">
    <citation type="submission" date="2016-08" db="EMBL/GenBank/DDBJ databases">
        <authorList>
            <person name="Ngugi D.K."/>
            <person name="Miyake S."/>
            <person name="Stingl U."/>
        </authorList>
    </citation>
    <scope>NUCLEOTIDE SEQUENCE</scope>
    <source>
        <strain evidence="1">SCG-D08WGA-EpuloA1</strain>
    </source>
</reference>
<keyword evidence="2" id="KW-1185">Reference proteome</keyword>
<sequence length="282" mass="32655">MEVIINMFNWLANIVGFFLIILMMLLAIGIAYYKRRSKILFAIAVYFCWPILFILPLIPPKMVKLPAHIRSLETFKRKNPIISSIMALSAIVAKADGNISKEEVSRIRHFVISNFNISSEELNSYSDVFEYGKNNPDDYIYFSTVILDYYGSLRRTGILALFISICIDENGNLNQATDNQLREIAKVMHIWDYEYESLKSMFTNNASQHVPPQNLEKKYAKVLGVNEDADINEIKKAYRKLVKEYHPDKFADGSLPPEHAEFAKQKIIEINEAYEYFKKIKN</sequence>
<evidence type="ECO:0000313" key="1">
    <source>
        <dbReference type="EMBL" id="ONI45207.1"/>
    </source>
</evidence>